<evidence type="ECO:0000256" key="8">
    <source>
        <dbReference type="ARBA" id="ARBA00023102"/>
    </source>
</evidence>
<keyword evidence="8 10" id="KW-0368">Histidine biosynthesis</keyword>
<evidence type="ECO:0000256" key="6">
    <source>
        <dbReference type="ARBA" id="ARBA00022679"/>
    </source>
</evidence>
<accession>A0A0E1X986</accession>
<comment type="caution">
    <text evidence="12">The sequence shown here is derived from an EMBL/GenBank/DDBJ whole genome shotgun (WGS) entry which is preliminary data.</text>
</comment>
<dbReference type="Pfam" id="PF00155">
    <property type="entry name" value="Aminotran_1_2"/>
    <property type="match status" value="1"/>
</dbReference>
<dbReference type="SUPFAM" id="SSF53383">
    <property type="entry name" value="PLP-dependent transferases"/>
    <property type="match status" value="1"/>
</dbReference>
<dbReference type="GO" id="GO:0004400">
    <property type="term" value="F:histidinol-phosphate transaminase activity"/>
    <property type="evidence" value="ECO:0007669"/>
    <property type="project" value="UniProtKB-UniRule"/>
</dbReference>
<dbReference type="InterPro" id="IPR015422">
    <property type="entry name" value="PyrdxlP-dep_Trfase_small"/>
</dbReference>
<dbReference type="HOGENOM" id="CLU_017584_3_3_9"/>
<dbReference type="PANTHER" id="PTHR43643">
    <property type="entry name" value="HISTIDINOL-PHOSPHATE AMINOTRANSFERASE 2"/>
    <property type="match status" value="1"/>
</dbReference>
<evidence type="ECO:0000259" key="11">
    <source>
        <dbReference type="Pfam" id="PF00155"/>
    </source>
</evidence>
<dbReference type="InterPro" id="IPR050106">
    <property type="entry name" value="HistidinolP_aminotransfase"/>
</dbReference>
<dbReference type="Gene3D" id="3.90.1150.10">
    <property type="entry name" value="Aspartate Aminotransferase, domain 1"/>
    <property type="match status" value="1"/>
</dbReference>
<dbReference type="NCBIfam" id="TIGR01141">
    <property type="entry name" value="hisC"/>
    <property type="match status" value="1"/>
</dbReference>
<reference evidence="12" key="1">
    <citation type="submission" date="2010-05" db="EMBL/GenBank/DDBJ databases">
        <authorList>
            <person name="Muzny D."/>
            <person name="Qin X."/>
            <person name="Buhay C."/>
            <person name="Dugan-Rocha S."/>
            <person name="Ding Y."/>
            <person name="Chen G."/>
            <person name="Hawes A."/>
            <person name="Holder M."/>
            <person name="Jhangiani S."/>
            <person name="Johnson A."/>
            <person name="Khan Z."/>
            <person name="Li Z."/>
            <person name="Liu W."/>
            <person name="Liu X."/>
            <person name="Perez L."/>
            <person name="Shen H."/>
            <person name="Wang Q."/>
            <person name="Watt J."/>
            <person name="Xi L."/>
            <person name="Xin Y."/>
            <person name="Zhou J."/>
            <person name="Deng J."/>
            <person name="Jiang H."/>
            <person name="Liu Y."/>
            <person name="Qu J."/>
            <person name="Song X.-Z."/>
            <person name="Zhang L."/>
            <person name="Villasana D."/>
            <person name="Johnson A."/>
            <person name="Liu J."/>
            <person name="Liyanage D."/>
            <person name="Lorensuhewa L."/>
            <person name="Robinson T."/>
            <person name="Song A."/>
            <person name="Song B.-B."/>
            <person name="Dinh H."/>
            <person name="Thornton R."/>
            <person name="Coyle M."/>
            <person name="Francisco L."/>
            <person name="Jackson L."/>
            <person name="Javaid M."/>
            <person name="Korchina V."/>
            <person name="Kovar C."/>
            <person name="Mata R."/>
            <person name="Mathew T."/>
            <person name="Ngo R."/>
            <person name="Nguyen L."/>
            <person name="Nguyen N."/>
            <person name="Okwuonu G."/>
            <person name="Ongeri F."/>
            <person name="Pham C."/>
            <person name="Simmons D."/>
            <person name="Wilczek-Boney K."/>
            <person name="Hale W."/>
            <person name="Jakkamsetti A."/>
            <person name="Pham P."/>
            <person name="Ruth R."/>
            <person name="San Lucas F."/>
            <person name="Warren J."/>
            <person name="Zhang J."/>
            <person name="Zhao Z."/>
            <person name="Zhou C."/>
            <person name="Zhu D."/>
            <person name="Lee S."/>
            <person name="Bess C."/>
            <person name="Blankenburg K."/>
            <person name="Forbes L."/>
            <person name="Fu Q."/>
            <person name="Gubbala S."/>
            <person name="Hirani K."/>
            <person name="Jayaseelan J.C."/>
            <person name="Lara F."/>
            <person name="Munidasa M."/>
            <person name="Palculict T."/>
            <person name="Patil S."/>
            <person name="Pu L.-L."/>
            <person name="Saada N."/>
            <person name="Tang L."/>
            <person name="Weissenberger G."/>
            <person name="Zhu Y."/>
            <person name="Hemphill L."/>
            <person name="Shang Y."/>
            <person name="Youmans B."/>
            <person name="Ayvaz T."/>
            <person name="Ross M."/>
            <person name="Santibanez J."/>
            <person name="Aqrawi P."/>
            <person name="Gross S."/>
            <person name="Joshi V."/>
            <person name="Fowler G."/>
            <person name="Nazareth L."/>
            <person name="Reid J."/>
            <person name="Worley K."/>
            <person name="Petrosino J."/>
            <person name="Highlander S."/>
            <person name="Gibbs R."/>
        </authorList>
    </citation>
    <scope>NUCLEOTIDE SEQUENCE [LARGE SCALE GENOMIC DNA]</scope>
    <source>
        <strain evidence="12">MN8</strain>
    </source>
</reference>
<dbReference type="HAMAP" id="MF_01023">
    <property type="entry name" value="HisC_aminotrans_2"/>
    <property type="match status" value="1"/>
</dbReference>
<dbReference type="CDD" id="cd00609">
    <property type="entry name" value="AAT_like"/>
    <property type="match status" value="1"/>
</dbReference>
<dbReference type="InterPro" id="IPR001917">
    <property type="entry name" value="Aminotrans_II_pyridoxalP_BS"/>
</dbReference>
<keyword evidence="7 10" id="KW-0663">Pyridoxal phosphate</keyword>
<evidence type="ECO:0000256" key="10">
    <source>
        <dbReference type="HAMAP-Rule" id="MF_01023"/>
    </source>
</evidence>
<dbReference type="EC" id="2.6.1.9" evidence="10"/>
<dbReference type="InterPro" id="IPR015421">
    <property type="entry name" value="PyrdxlP-dep_Trfase_major"/>
</dbReference>
<comment type="catalytic activity">
    <reaction evidence="9 10">
        <text>L-histidinol phosphate + 2-oxoglutarate = 3-(imidazol-4-yl)-2-oxopropyl phosphate + L-glutamate</text>
        <dbReference type="Rhea" id="RHEA:23744"/>
        <dbReference type="ChEBI" id="CHEBI:16810"/>
        <dbReference type="ChEBI" id="CHEBI:29985"/>
        <dbReference type="ChEBI" id="CHEBI:57766"/>
        <dbReference type="ChEBI" id="CHEBI:57980"/>
        <dbReference type="EC" id="2.6.1.9"/>
    </reaction>
</comment>
<evidence type="ECO:0000313" key="12">
    <source>
        <dbReference type="EMBL" id="EFH95363.1"/>
    </source>
</evidence>
<dbReference type="GO" id="GO:0030170">
    <property type="term" value="F:pyridoxal phosphate binding"/>
    <property type="evidence" value="ECO:0007669"/>
    <property type="project" value="InterPro"/>
</dbReference>
<feature type="modified residue" description="N6-(pyridoxal phosphate)lysine" evidence="10">
    <location>
        <position position="253"/>
    </location>
</feature>
<dbReference type="Proteomes" id="UP000003455">
    <property type="component" value="Chromosome"/>
</dbReference>
<proteinExistence type="inferred from homology"/>
<comment type="pathway">
    <text evidence="2 10">Amino-acid biosynthesis; L-histidine biosynthesis; L-histidine from 5-phospho-alpha-D-ribose 1-diphosphate: step 7/9.</text>
</comment>
<dbReference type="PROSITE" id="PS00599">
    <property type="entry name" value="AA_TRANSFER_CLASS_2"/>
    <property type="match status" value="1"/>
</dbReference>
<comment type="subunit">
    <text evidence="3 10">Homodimer.</text>
</comment>
<evidence type="ECO:0000256" key="4">
    <source>
        <dbReference type="ARBA" id="ARBA00022576"/>
    </source>
</evidence>
<evidence type="ECO:0000256" key="2">
    <source>
        <dbReference type="ARBA" id="ARBA00005011"/>
    </source>
</evidence>
<keyword evidence="6 10" id="KW-0808">Transferase</keyword>
<comment type="similarity">
    <text evidence="10">Belongs to the class-II pyridoxal-phosphate-dependent aminotransferase family. Histidinol-phosphate aminotransferase subfamily.</text>
</comment>
<protein>
    <recommendedName>
        <fullName evidence="10">Histidinol-phosphate aminotransferase</fullName>
        <ecNumber evidence="10">2.6.1.9</ecNumber>
    </recommendedName>
    <alternativeName>
        <fullName evidence="10">Imidazole acetol-phosphate transaminase</fullName>
    </alternativeName>
</protein>
<keyword evidence="4 10" id="KW-0032">Aminotransferase</keyword>
<dbReference type="InterPro" id="IPR005861">
    <property type="entry name" value="HisP_aminotrans"/>
</dbReference>
<dbReference type="InterPro" id="IPR004839">
    <property type="entry name" value="Aminotransferase_I/II_large"/>
</dbReference>
<dbReference type="UniPathway" id="UPA00031">
    <property type="reaction ID" value="UER00012"/>
</dbReference>
<dbReference type="EMBL" id="ACJA02000003">
    <property type="protein sequence ID" value="EFH95363.1"/>
    <property type="molecule type" value="Genomic_DNA"/>
</dbReference>
<dbReference type="PANTHER" id="PTHR43643:SF3">
    <property type="entry name" value="HISTIDINOL-PHOSPHATE AMINOTRANSFERASE"/>
    <property type="match status" value="1"/>
</dbReference>
<evidence type="ECO:0000256" key="9">
    <source>
        <dbReference type="ARBA" id="ARBA00047481"/>
    </source>
</evidence>
<comment type="cofactor">
    <cofactor evidence="1 10">
        <name>pyridoxal 5'-phosphate</name>
        <dbReference type="ChEBI" id="CHEBI:597326"/>
    </cofactor>
</comment>
<dbReference type="GO" id="GO:0000105">
    <property type="term" value="P:L-histidine biosynthetic process"/>
    <property type="evidence" value="ECO:0007669"/>
    <property type="project" value="UniProtKB-UniRule"/>
</dbReference>
<dbReference type="InterPro" id="IPR015424">
    <property type="entry name" value="PyrdxlP-dep_Trfase"/>
</dbReference>
<sequence>MKIVALHFRNIERYNEYKFFKISVNSKEVVFIMKEQLNQLSAYQPGLSPRALKEKYGIEGDLYKLASNENLYGPSPKVKEAISAHLDELYYYPETGSPTLKAAISKHLNVDQSRILFGAGLDEVILMISRAVLTPGDTIVTSEATFGQYYHNAIVESANVIQVPLKDGGFDLDGILKEVNDDTSLVWLCNPNNPTGTYFNHESLDSFLSQVPSHVPVLIDEAYFEFVTAEDYPDTLALQQKYDNAFLLRTFSKAYGLAGLRVGYVVASEHAIEKWNIIRPPFNVTRISEYAAVAALEDQQYLKEVTHKNSVERERFYQLPQSEHFLPSQTNFIFVKTKRVNELYEALLNVGCITRPFPTGVRITIGFKEQNGKMLEVLSNFKYE</sequence>
<name>A0A0E1X986_STAAU</name>
<dbReference type="Gene3D" id="3.40.640.10">
    <property type="entry name" value="Type I PLP-dependent aspartate aminotransferase-like (Major domain)"/>
    <property type="match status" value="1"/>
</dbReference>
<evidence type="ECO:0000256" key="3">
    <source>
        <dbReference type="ARBA" id="ARBA00011738"/>
    </source>
</evidence>
<evidence type="ECO:0000256" key="7">
    <source>
        <dbReference type="ARBA" id="ARBA00022898"/>
    </source>
</evidence>
<evidence type="ECO:0000256" key="5">
    <source>
        <dbReference type="ARBA" id="ARBA00022605"/>
    </source>
</evidence>
<organism evidence="12">
    <name type="scientific">Staphylococcus aureus subsp. aureus MN8</name>
    <dbReference type="NCBI Taxonomy" id="548470"/>
    <lineage>
        <taxon>Bacteria</taxon>
        <taxon>Bacillati</taxon>
        <taxon>Bacillota</taxon>
        <taxon>Bacilli</taxon>
        <taxon>Bacillales</taxon>
        <taxon>Staphylococcaceae</taxon>
        <taxon>Staphylococcus</taxon>
    </lineage>
</organism>
<dbReference type="AlphaFoldDB" id="A0A0E1X986"/>
<keyword evidence="5 10" id="KW-0028">Amino-acid biosynthesis</keyword>
<gene>
    <name evidence="10 12" type="primary">hisC</name>
    <name evidence="12" type="ORF">HMPREF0769_11573</name>
</gene>
<evidence type="ECO:0000256" key="1">
    <source>
        <dbReference type="ARBA" id="ARBA00001933"/>
    </source>
</evidence>
<feature type="domain" description="Aminotransferase class I/classII large" evidence="11">
    <location>
        <begin position="62"/>
        <end position="372"/>
    </location>
</feature>